<sequence>MIGDMDFIEKYLLETILHEQEIHQLLNEKKLQTQEVQSNTIQASNVNSVVMENTCSEKENSNSDTAFNNHKALDASLVVIESSRTDSEVHDESTWSGNDTDVDDVDIRPIYDEEPMDEVQFTAKCNVFAIGKQHAEKPEIINEGRVDQDVVQCQENKTLKKHNKELYDSIKTTRAKTIEQTTSLIGQNVEFKAQLPEKGFAIAALKNELRKLTGNSVNTKFAKPSILGKPLLQPLRNQSRQPNAFKSERPKF</sequence>
<reference evidence="2" key="1">
    <citation type="journal article" date="2022" name="Int. J. Mol. Sci.">
        <title>Draft Genome of Tanacetum Coccineum: Genomic Comparison of Closely Related Tanacetum-Family Plants.</title>
        <authorList>
            <person name="Yamashiro T."/>
            <person name="Shiraishi A."/>
            <person name="Nakayama K."/>
            <person name="Satake H."/>
        </authorList>
    </citation>
    <scope>NUCLEOTIDE SEQUENCE</scope>
</reference>
<protein>
    <submittedName>
        <fullName evidence="2">Uncharacterized protein</fullName>
    </submittedName>
</protein>
<dbReference type="EMBL" id="BQNB010020056">
    <property type="protein sequence ID" value="GJT91855.1"/>
    <property type="molecule type" value="Genomic_DNA"/>
</dbReference>
<evidence type="ECO:0000256" key="1">
    <source>
        <dbReference type="SAM" id="MobiDB-lite"/>
    </source>
</evidence>
<feature type="region of interest" description="Disordered" evidence="1">
    <location>
        <begin position="233"/>
        <end position="252"/>
    </location>
</feature>
<name>A0ABQ5HVH6_9ASTR</name>
<evidence type="ECO:0000313" key="3">
    <source>
        <dbReference type="Proteomes" id="UP001151760"/>
    </source>
</evidence>
<organism evidence="2 3">
    <name type="scientific">Tanacetum coccineum</name>
    <dbReference type="NCBI Taxonomy" id="301880"/>
    <lineage>
        <taxon>Eukaryota</taxon>
        <taxon>Viridiplantae</taxon>
        <taxon>Streptophyta</taxon>
        <taxon>Embryophyta</taxon>
        <taxon>Tracheophyta</taxon>
        <taxon>Spermatophyta</taxon>
        <taxon>Magnoliopsida</taxon>
        <taxon>eudicotyledons</taxon>
        <taxon>Gunneridae</taxon>
        <taxon>Pentapetalae</taxon>
        <taxon>asterids</taxon>
        <taxon>campanulids</taxon>
        <taxon>Asterales</taxon>
        <taxon>Asteraceae</taxon>
        <taxon>Asteroideae</taxon>
        <taxon>Anthemideae</taxon>
        <taxon>Anthemidinae</taxon>
        <taxon>Tanacetum</taxon>
    </lineage>
</organism>
<feature type="compositionally biased region" description="Polar residues" evidence="1">
    <location>
        <begin position="235"/>
        <end position="244"/>
    </location>
</feature>
<reference evidence="2" key="2">
    <citation type="submission" date="2022-01" db="EMBL/GenBank/DDBJ databases">
        <authorList>
            <person name="Yamashiro T."/>
            <person name="Shiraishi A."/>
            <person name="Satake H."/>
            <person name="Nakayama K."/>
        </authorList>
    </citation>
    <scope>NUCLEOTIDE SEQUENCE</scope>
</reference>
<evidence type="ECO:0000313" key="2">
    <source>
        <dbReference type="EMBL" id="GJT91855.1"/>
    </source>
</evidence>
<comment type="caution">
    <text evidence="2">The sequence shown here is derived from an EMBL/GenBank/DDBJ whole genome shotgun (WGS) entry which is preliminary data.</text>
</comment>
<dbReference type="Proteomes" id="UP001151760">
    <property type="component" value="Unassembled WGS sequence"/>
</dbReference>
<proteinExistence type="predicted"/>
<keyword evidence="3" id="KW-1185">Reference proteome</keyword>
<accession>A0ABQ5HVH6</accession>
<gene>
    <name evidence="2" type="ORF">Tco_1080700</name>
</gene>